<feature type="domain" description="PPE" evidence="3">
    <location>
        <begin position="41"/>
        <end position="153"/>
    </location>
</feature>
<evidence type="ECO:0000313" key="4">
    <source>
        <dbReference type="EMBL" id="MQY28658.1"/>
    </source>
</evidence>
<name>A0A7K0DSV8_9NOCA</name>
<evidence type="ECO:0000259" key="3">
    <source>
        <dbReference type="Pfam" id="PF00823"/>
    </source>
</evidence>
<feature type="compositionally biased region" description="Low complexity" evidence="2">
    <location>
        <begin position="201"/>
        <end position="224"/>
    </location>
</feature>
<evidence type="ECO:0000256" key="2">
    <source>
        <dbReference type="SAM" id="MobiDB-lite"/>
    </source>
</evidence>
<feature type="region of interest" description="Disordered" evidence="2">
    <location>
        <begin position="194"/>
        <end position="337"/>
    </location>
</feature>
<feature type="compositionally biased region" description="Basic and acidic residues" evidence="2">
    <location>
        <begin position="313"/>
        <end position="329"/>
    </location>
</feature>
<keyword evidence="5" id="KW-1185">Reference proteome</keyword>
<dbReference type="EMBL" id="WEGI01000009">
    <property type="protein sequence ID" value="MQY28658.1"/>
    <property type="molecule type" value="Genomic_DNA"/>
</dbReference>
<dbReference type="AlphaFoldDB" id="A0A7K0DSV8"/>
<dbReference type="Proteomes" id="UP000431401">
    <property type="component" value="Unassembled WGS sequence"/>
</dbReference>
<sequence>MHKISGPGTTDRTDPDYAPTVEVFENLAYEDIRHGVAQLDPSVLTAGRQAWQGAAAAVAEAVEQAHAEIRGAAAEGWRGRAANTAAEAVRAFEDLGRHLSDVLAEVGHRLGAANDAAETLRSAVSQPPPVRPDLEGALLDPRRAVTNVAGQKAAEDVRQEAVRVMNTVYVGVFLPTGNGVPAFDDTGLYPVPAAAAPSETGSGADGSASSSIAATPAAVPASAPAPAPAERHRTENTSPEGDLRTAEGHAAPGPGPASGAGPSTAPAAVVPDPTVAPGARHTEPIAAQSVRLDTGTTPPPAPAAGAAAPIRTRTSDTQRDREKRDRRGESGPANTVAGVDGAAAGIIGGLAGGVYGSGDLVRPAGGAAAIRPLPYEEEDEDEFYDDDLTFLEPPDPGTELVGEFDPTTPAVLGEWSGDE</sequence>
<feature type="compositionally biased region" description="Basic and acidic residues" evidence="2">
    <location>
        <begin position="229"/>
        <end position="247"/>
    </location>
</feature>
<organism evidence="4 5">
    <name type="scientific">Nocardia aurantia</name>
    <dbReference type="NCBI Taxonomy" id="2585199"/>
    <lineage>
        <taxon>Bacteria</taxon>
        <taxon>Bacillati</taxon>
        <taxon>Actinomycetota</taxon>
        <taxon>Actinomycetes</taxon>
        <taxon>Mycobacteriales</taxon>
        <taxon>Nocardiaceae</taxon>
        <taxon>Nocardia</taxon>
    </lineage>
</organism>
<dbReference type="OrthoDB" id="4566777at2"/>
<dbReference type="InterPro" id="IPR000030">
    <property type="entry name" value="PPE_dom"/>
</dbReference>
<comment type="caution">
    <text evidence="4">The sequence shown here is derived from an EMBL/GenBank/DDBJ whole genome shotgun (WGS) entry which is preliminary data.</text>
</comment>
<dbReference type="InterPro" id="IPR038332">
    <property type="entry name" value="PPE_sf"/>
</dbReference>
<reference evidence="4 5" key="1">
    <citation type="submission" date="2019-10" db="EMBL/GenBank/DDBJ databases">
        <title>Nocardia macrotermitis sp. nov. and Nocardia aurantia sp. nov., isolated from the gut of fungus growing-termite Macrotermes natalensis.</title>
        <authorList>
            <person name="Benndorf R."/>
            <person name="Schwitalla J."/>
            <person name="Martin K."/>
            <person name="De Beer W."/>
            <person name="Kaster A.-K."/>
            <person name="Vollmers J."/>
            <person name="Poulsen M."/>
            <person name="Beemelmanns C."/>
        </authorList>
    </citation>
    <scope>NUCLEOTIDE SEQUENCE [LARGE SCALE GENOMIC DNA]</scope>
    <source>
        <strain evidence="4 5">RB56</strain>
    </source>
</reference>
<dbReference type="Pfam" id="PF00823">
    <property type="entry name" value="PPE"/>
    <property type="match status" value="1"/>
</dbReference>
<gene>
    <name evidence="4" type="ORF">NRB56_42420</name>
</gene>
<proteinExistence type="inferred from homology"/>
<protein>
    <recommendedName>
        <fullName evidence="3">PPE domain-containing protein</fullName>
    </recommendedName>
</protein>
<comment type="similarity">
    <text evidence="1">Belongs to the mycobacterial PPE family.</text>
</comment>
<dbReference type="RefSeq" id="WP_153344797.1">
    <property type="nucleotide sequence ID" value="NZ_WEGI01000009.1"/>
</dbReference>
<feature type="compositionally biased region" description="Low complexity" evidence="2">
    <location>
        <begin position="248"/>
        <end position="279"/>
    </location>
</feature>
<dbReference type="Gene3D" id="1.20.1260.20">
    <property type="entry name" value="PPE superfamily"/>
    <property type="match status" value="1"/>
</dbReference>
<evidence type="ECO:0000256" key="1">
    <source>
        <dbReference type="ARBA" id="ARBA00010652"/>
    </source>
</evidence>
<accession>A0A7K0DSV8</accession>
<evidence type="ECO:0000313" key="5">
    <source>
        <dbReference type="Proteomes" id="UP000431401"/>
    </source>
</evidence>